<dbReference type="AlphaFoldDB" id="A0A840DNL3"/>
<dbReference type="EMBL" id="JACIFD010000008">
    <property type="protein sequence ID" value="MBB4071628.1"/>
    <property type="molecule type" value="Genomic_DNA"/>
</dbReference>
<evidence type="ECO:0000256" key="1">
    <source>
        <dbReference type="SAM" id="MobiDB-lite"/>
    </source>
</evidence>
<dbReference type="Proteomes" id="UP000571183">
    <property type="component" value="Unassembled WGS sequence"/>
</dbReference>
<comment type="caution">
    <text evidence="2">The sequence shown here is derived from an EMBL/GenBank/DDBJ whole genome shotgun (WGS) entry which is preliminary data.</text>
</comment>
<evidence type="ECO:0000313" key="2">
    <source>
        <dbReference type="EMBL" id="MBB4071628.1"/>
    </source>
</evidence>
<name>A0A840DNL3_9MICO</name>
<evidence type="ECO:0000313" key="3">
    <source>
        <dbReference type="Proteomes" id="UP000571183"/>
    </source>
</evidence>
<feature type="region of interest" description="Disordered" evidence="1">
    <location>
        <begin position="33"/>
        <end position="57"/>
    </location>
</feature>
<reference evidence="2" key="1">
    <citation type="submission" date="2020-08" db="EMBL/GenBank/DDBJ databases">
        <title>Sequencing the genomes of 1000 actinobacteria strains.</title>
        <authorList>
            <person name="Klenk H.-P."/>
        </authorList>
    </citation>
    <scope>NUCLEOTIDE SEQUENCE [LARGE SCALE GENOMIC DNA]</scope>
    <source>
        <strain evidence="2">DSM 27064</strain>
    </source>
</reference>
<dbReference type="InterPro" id="IPR035286">
    <property type="entry name" value="DUF5361"/>
</dbReference>
<keyword evidence="3" id="KW-1185">Reference proteome</keyword>
<feature type="compositionally biased region" description="Basic and acidic residues" evidence="1">
    <location>
        <begin position="33"/>
        <end position="47"/>
    </location>
</feature>
<accession>A0A840DNL3</accession>
<dbReference type="RefSeq" id="WP_221221295.1">
    <property type="nucleotide sequence ID" value="NZ_JACIFD010000008.1"/>
</dbReference>
<gene>
    <name evidence="2" type="ORF">F5897_000940</name>
</gene>
<protein>
    <submittedName>
        <fullName evidence="2">Uncharacterized protein</fullName>
    </submittedName>
</protein>
<organism evidence="2 3">
    <name type="scientific">Canibacter oris</name>
    <dbReference type="NCBI Taxonomy" id="1365628"/>
    <lineage>
        <taxon>Bacteria</taxon>
        <taxon>Bacillati</taxon>
        <taxon>Actinomycetota</taxon>
        <taxon>Actinomycetes</taxon>
        <taxon>Micrococcales</taxon>
        <taxon>Microbacteriaceae</taxon>
        <taxon>Canibacter</taxon>
    </lineage>
</organism>
<dbReference type="Pfam" id="PF17318">
    <property type="entry name" value="DUF5361"/>
    <property type="match status" value="1"/>
</dbReference>
<proteinExistence type="predicted"/>
<sequence>MRKIAPDQSPWGLTELLLAELVDVQRWIAWSKTKDGQKNRNRPERITRPGVEPQKQRAAENLTAFDIDTVKQKLAAPRV</sequence>